<gene>
    <name evidence="5" type="ORF">P2G67_12175</name>
</gene>
<evidence type="ECO:0000313" key="5">
    <source>
        <dbReference type="EMBL" id="MDF2096734.1"/>
    </source>
</evidence>
<dbReference type="Gene3D" id="3.40.1190.20">
    <property type="match status" value="1"/>
</dbReference>
<protein>
    <submittedName>
        <fullName evidence="5">Sugar kinase</fullName>
    </submittedName>
</protein>
<dbReference type="InterPro" id="IPR011611">
    <property type="entry name" value="PfkB_dom"/>
</dbReference>
<dbReference type="PANTHER" id="PTHR43085">
    <property type="entry name" value="HEXOKINASE FAMILY MEMBER"/>
    <property type="match status" value="1"/>
</dbReference>
<name>A0ABT5YPC6_9PROT</name>
<feature type="domain" description="Carbohydrate kinase PfkB" evidence="4">
    <location>
        <begin position="23"/>
        <end position="297"/>
    </location>
</feature>
<evidence type="ECO:0000313" key="6">
    <source>
        <dbReference type="Proteomes" id="UP001215503"/>
    </source>
</evidence>
<comment type="similarity">
    <text evidence="1">Belongs to the carbohydrate kinase PfkB family.</text>
</comment>
<dbReference type="Pfam" id="PF00294">
    <property type="entry name" value="PfkB"/>
    <property type="match status" value="1"/>
</dbReference>
<dbReference type="InterPro" id="IPR029056">
    <property type="entry name" value="Ribokinase-like"/>
</dbReference>
<evidence type="ECO:0000256" key="1">
    <source>
        <dbReference type="ARBA" id="ARBA00010688"/>
    </source>
</evidence>
<evidence type="ECO:0000256" key="2">
    <source>
        <dbReference type="ARBA" id="ARBA00022679"/>
    </source>
</evidence>
<dbReference type="CDD" id="cd01166">
    <property type="entry name" value="KdgK"/>
    <property type="match status" value="1"/>
</dbReference>
<dbReference type="InterPro" id="IPR050306">
    <property type="entry name" value="PfkB_Carbo_kinase"/>
</dbReference>
<proteinExistence type="inferred from homology"/>
<dbReference type="EMBL" id="JARHUD010000007">
    <property type="protein sequence ID" value="MDF2096734.1"/>
    <property type="molecule type" value="Genomic_DNA"/>
</dbReference>
<dbReference type="SUPFAM" id="SSF53613">
    <property type="entry name" value="Ribokinase-like"/>
    <property type="match status" value="1"/>
</dbReference>
<dbReference type="Proteomes" id="UP001215503">
    <property type="component" value="Unassembled WGS sequence"/>
</dbReference>
<evidence type="ECO:0000259" key="4">
    <source>
        <dbReference type="Pfam" id="PF00294"/>
    </source>
</evidence>
<keyword evidence="2" id="KW-0808">Transferase</keyword>
<sequence>MEPFDIVGLGEPMVEFSQVPGSAERRNYLQGFGGDTSNAVITAARQSARCGFVTALGHDPFGDALEELWTEEGVDCSGVVRFAQAPTGIYFITHGPDGHAFTYCRAGSAASRLGPEDLPLPVLRNSGFLHVSGISQAISDRACDGVFRAIDEVRAAGGRISYDTNLRRQLWPLPRARAVIHEAIRGVDVALPGLDDALALTGLSDPEAIVDFYLGLDCRLVALKLGAKGVLLATGERRALVPGFPVEAVDASGAGDCFDGAFLAELTRGTDPFDAARYANAAAALSTTGYGAVAPIPRRAEVEAFLAQRSEA</sequence>
<keyword evidence="6" id="KW-1185">Reference proteome</keyword>
<comment type="caution">
    <text evidence="5">The sequence shown here is derived from an EMBL/GenBank/DDBJ whole genome shotgun (WGS) entry which is preliminary data.</text>
</comment>
<dbReference type="PANTHER" id="PTHR43085:SF15">
    <property type="entry name" value="2-DEHYDRO-3-DEOXYGLUCONOKINASE"/>
    <property type="match status" value="1"/>
</dbReference>
<evidence type="ECO:0000256" key="3">
    <source>
        <dbReference type="ARBA" id="ARBA00022777"/>
    </source>
</evidence>
<dbReference type="RefSeq" id="WP_275823478.1">
    <property type="nucleotide sequence ID" value="NZ_JARHUD010000007.1"/>
</dbReference>
<organism evidence="5 6">
    <name type="scientific">Aquibaculum arenosum</name>
    <dbReference type="NCBI Taxonomy" id="3032591"/>
    <lineage>
        <taxon>Bacteria</taxon>
        <taxon>Pseudomonadati</taxon>
        <taxon>Pseudomonadota</taxon>
        <taxon>Alphaproteobacteria</taxon>
        <taxon>Rhodospirillales</taxon>
        <taxon>Rhodovibrionaceae</taxon>
        <taxon>Aquibaculum</taxon>
    </lineage>
</organism>
<dbReference type="GO" id="GO:0016301">
    <property type="term" value="F:kinase activity"/>
    <property type="evidence" value="ECO:0007669"/>
    <property type="project" value="UniProtKB-KW"/>
</dbReference>
<accession>A0ABT5YPC6</accession>
<reference evidence="5 6" key="1">
    <citation type="submission" date="2023-03" db="EMBL/GenBank/DDBJ databases">
        <title>Fodinicurvata sp. CAU 1616 isolated from sea sendiment.</title>
        <authorList>
            <person name="Kim W."/>
        </authorList>
    </citation>
    <scope>NUCLEOTIDE SEQUENCE [LARGE SCALE GENOMIC DNA]</scope>
    <source>
        <strain evidence="5 6">CAU 1616</strain>
    </source>
</reference>
<keyword evidence="3 5" id="KW-0418">Kinase</keyword>